<comment type="caution">
    <text evidence="4">The sequence shown here is derived from an EMBL/GenBank/DDBJ whole genome shotgun (WGS) entry which is preliminary data.</text>
</comment>
<feature type="compositionally biased region" description="Low complexity" evidence="1">
    <location>
        <begin position="411"/>
        <end position="440"/>
    </location>
</feature>
<evidence type="ECO:0000313" key="5">
    <source>
        <dbReference type="Proteomes" id="UP001278500"/>
    </source>
</evidence>
<evidence type="ECO:0000256" key="2">
    <source>
        <dbReference type="SAM" id="SignalP"/>
    </source>
</evidence>
<gene>
    <name evidence="4" type="ORF">B0H65DRAFT_418235</name>
</gene>
<keyword evidence="5" id="KW-1185">Reference proteome</keyword>
<dbReference type="GeneID" id="87861288"/>
<dbReference type="InterPro" id="IPR055915">
    <property type="entry name" value="DUF7492"/>
</dbReference>
<dbReference type="Pfam" id="PF24320">
    <property type="entry name" value="DUF7492"/>
    <property type="match status" value="1"/>
</dbReference>
<protein>
    <recommendedName>
        <fullName evidence="3">DUF7492 domain-containing protein</fullName>
    </recommendedName>
</protein>
<dbReference type="RefSeq" id="XP_062685616.1">
    <property type="nucleotide sequence ID" value="XM_062824134.1"/>
</dbReference>
<sequence length="531" mass="56413">MKTYSLKDTGGLLVAALFAMVRLSAGHSWPEQVRRIAPNGTMVGPVGYSRAYQTGDNQYQLIHGLDSALLYMPERAVLTDQSYNVNYAMPKAAPGDWVAIQYNENGHVSLPESPQLNRVSPVNRGTIYLYGTTNNNLADVRFADVHLKWTADGTGGDKKGRLLATRHYDDGQCREPLNPATGDPAGIKAFRQANFKIPDIMGGRLMCQSDIKLPADLKIGQVYTIIWVWDWPQTRERGVAVSPYTFIEENKDAIVSVPEIYTGVVDINIVDPCDESLGEVKGPGCKGGGKTDVQFVETDFSKAAIRAQMANLFMVKVPQKGKAAKAGVDYNEADIPMAGLIGRTDRPNPIPYDIQARNMARQKSLFVQVGGSVNAPSASSHTGGGSVSASSSTASSATQTGSPPAGGVFLSASSSTAPAPAASSAPVSSASQASNSAPTSIPATVSQESSVSAPVSTNNPTEGNGQNPIAGNTKFVMVTQTITMPASTVYVTETTQIAIMTATIYETAYNQTTSAPKFRRGKGQWGFVGRN</sequence>
<feature type="chain" id="PRO_5042232741" description="DUF7492 domain-containing protein" evidence="2">
    <location>
        <begin position="27"/>
        <end position="531"/>
    </location>
</feature>
<feature type="signal peptide" evidence="2">
    <location>
        <begin position="1"/>
        <end position="26"/>
    </location>
</feature>
<feature type="domain" description="DUF7492" evidence="3">
    <location>
        <begin position="25"/>
        <end position="273"/>
    </location>
</feature>
<keyword evidence="2" id="KW-0732">Signal</keyword>
<dbReference type="Proteomes" id="UP001278500">
    <property type="component" value="Unassembled WGS sequence"/>
</dbReference>
<reference evidence="4" key="2">
    <citation type="submission" date="2023-06" db="EMBL/GenBank/DDBJ databases">
        <authorList>
            <consortium name="Lawrence Berkeley National Laboratory"/>
            <person name="Haridas S."/>
            <person name="Hensen N."/>
            <person name="Bonometti L."/>
            <person name="Westerberg I."/>
            <person name="Brannstrom I.O."/>
            <person name="Guillou S."/>
            <person name="Cros-Aarteil S."/>
            <person name="Calhoun S."/>
            <person name="Kuo A."/>
            <person name="Mondo S."/>
            <person name="Pangilinan J."/>
            <person name="Riley R."/>
            <person name="Labutti K."/>
            <person name="Andreopoulos B."/>
            <person name="Lipzen A."/>
            <person name="Chen C."/>
            <person name="Yanf M."/>
            <person name="Daum C."/>
            <person name="Ng V."/>
            <person name="Clum A."/>
            <person name="Steindorff A."/>
            <person name="Ohm R."/>
            <person name="Martin F."/>
            <person name="Silar P."/>
            <person name="Natvig D."/>
            <person name="Lalanne C."/>
            <person name="Gautier V."/>
            <person name="Ament-Velasquez S.L."/>
            <person name="Kruys A."/>
            <person name="Hutchinson M.I."/>
            <person name="Powell A.J."/>
            <person name="Barry K."/>
            <person name="Miller A.N."/>
            <person name="Grigoriev I.V."/>
            <person name="Debuchy R."/>
            <person name="Gladieux P."/>
            <person name="Thoren M.H."/>
            <person name="Johannesson H."/>
        </authorList>
    </citation>
    <scope>NUCLEOTIDE SEQUENCE</scope>
    <source>
        <strain evidence="4">CBS 560.94</strain>
    </source>
</reference>
<evidence type="ECO:0000313" key="4">
    <source>
        <dbReference type="EMBL" id="KAK3354238.1"/>
    </source>
</evidence>
<feature type="compositionally biased region" description="Low complexity" evidence="1">
    <location>
        <begin position="377"/>
        <end position="402"/>
    </location>
</feature>
<feature type="region of interest" description="Disordered" evidence="1">
    <location>
        <begin position="374"/>
        <end position="470"/>
    </location>
</feature>
<proteinExistence type="predicted"/>
<name>A0AAE0JMW3_9PEZI</name>
<organism evidence="4 5">
    <name type="scientific">Neurospora tetraspora</name>
    <dbReference type="NCBI Taxonomy" id="94610"/>
    <lineage>
        <taxon>Eukaryota</taxon>
        <taxon>Fungi</taxon>
        <taxon>Dikarya</taxon>
        <taxon>Ascomycota</taxon>
        <taxon>Pezizomycotina</taxon>
        <taxon>Sordariomycetes</taxon>
        <taxon>Sordariomycetidae</taxon>
        <taxon>Sordariales</taxon>
        <taxon>Sordariaceae</taxon>
        <taxon>Neurospora</taxon>
    </lineage>
</organism>
<reference evidence="4" key="1">
    <citation type="journal article" date="2023" name="Mol. Phylogenet. Evol.">
        <title>Genome-scale phylogeny and comparative genomics of the fungal order Sordariales.</title>
        <authorList>
            <person name="Hensen N."/>
            <person name="Bonometti L."/>
            <person name="Westerberg I."/>
            <person name="Brannstrom I.O."/>
            <person name="Guillou S."/>
            <person name="Cros-Aarteil S."/>
            <person name="Calhoun S."/>
            <person name="Haridas S."/>
            <person name="Kuo A."/>
            <person name="Mondo S."/>
            <person name="Pangilinan J."/>
            <person name="Riley R."/>
            <person name="LaButti K."/>
            <person name="Andreopoulos B."/>
            <person name="Lipzen A."/>
            <person name="Chen C."/>
            <person name="Yan M."/>
            <person name="Daum C."/>
            <person name="Ng V."/>
            <person name="Clum A."/>
            <person name="Steindorff A."/>
            <person name="Ohm R.A."/>
            <person name="Martin F."/>
            <person name="Silar P."/>
            <person name="Natvig D.O."/>
            <person name="Lalanne C."/>
            <person name="Gautier V."/>
            <person name="Ament-Velasquez S.L."/>
            <person name="Kruys A."/>
            <person name="Hutchinson M.I."/>
            <person name="Powell A.J."/>
            <person name="Barry K."/>
            <person name="Miller A.N."/>
            <person name="Grigoriev I.V."/>
            <person name="Debuchy R."/>
            <person name="Gladieux P."/>
            <person name="Hiltunen Thoren M."/>
            <person name="Johannesson H."/>
        </authorList>
    </citation>
    <scope>NUCLEOTIDE SEQUENCE</scope>
    <source>
        <strain evidence="4">CBS 560.94</strain>
    </source>
</reference>
<dbReference type="EMBL" id="JAUEPP010000001">
    <property type="protein sequence ID" value="KAK3354238.1"/>
    <property type="molecule type" value="Genomic_DNA"/>
</dbReference>
<dbReference type="AlphaFoldDB" id="A0AAE0JMW3"/>
<evidence type="ECO:0000259" key="3">
    <source>
        <dbReference type="Pfam" id="PF24320"/>
    </source>
</evidence>
<evidence type="ECO:0000256" key="1">
    <source>
        <dbReference type="SAM" id="MobiDB-lite"/>
    </source>
</evidence>
<accession>A0AAE0JMW3</accession>
<feature type="compositionally biased region" description="Polar residues" evidence="1">
    <location>
        <begin position="441"/>
        <end position="470"/>
    </location>
</feature>